<reference evidence="2" key="2">
    <citation type="submission" date="2021-01" db="UniProtKB">
        <authorList>
            <consortium name="EnsemblPlants"/>
        </authorList>
    </citation>
    <scope>IDENTIFICATION</scope>
</reference>
<name>A0A7N2M1J2_QUELO</name>
<dbReference type="AlphaFoldDB" id="A0A7N2M1J2"/>
<feature type="region of interest" description="Disordered" evidence="1">
    <location>
        <begin position="466"/>
        <end position="557"/>
    </location>
</feature>
<protein>
    <submittedName>
        <fullName evidence="2">Uncharacterized protein</fullName>
    </submittedName>
</protein>
<proteinExistence type="predicted"/>
<dbReference type="InParanoid" id="A0A7N2M1J2"/>
<reference evidence="2 3" key="1">
    <citation type="journal article" date="2016" name="G3 (Bethesda)">
        <title>First Draft Assembly and Annotation of the Genome of a California Endemic Oak Quercus lobata Nee (Fagaceae).</title>
        <authorList>
            <person name="Sork V.L."/>
            <person name="Fitz-Gibbon S.T."/>
            <person name="Puiu D."/>
            <person name="Crepeau M."/>
            <person name="Gugger P.F."/>
            <person name="Sherman R."/>
            <person name="Stevens K."/>
            <person name="Langley C.H."/>
            <person name="Pellegrini M."/>
            <person name="Salzberg S.L."/>
        </authorList>
    </citation>
    <scope>NUCLEOTIDE SEQUENCE [LARGE SCALE GENOMIC DNA]</scope>
    <source>
        <strain evidence="2 3">cv. SW786</strain>
    </source>
</reference>
<dbReference type="EnsemblPlants" id="QL06p043368:mrna">
    <property type="protein sequence ID" value="QL06p043368:mrna"/>
    <property type="gene ID" value="QL06p043368"/>
</dbReference>
<evidence type="ECO:0000256" key="1">
    <source>
        <dbReference type="SAM" id="MobiDB-lite"/>
    </source>
</evidence>
<feature type="compositionally biased region" description="Basic and acidic residues" evidence="1">
    <location>
        <begin position="498"/>
        <end position="537"/>
    </location>
</feature>
<dbReference type="EMBL" id="LRBV02000006">
    <property type="status" value="NOT_ANNOTATED_CDS"/>
    <property type="molecule type" value="Genomic_DNA"/>
</dbReference>
<organism evidence="2 3">
    <name type="scientific">Quercus lobata</name>
    <name type="common">Valley oak</name>
    <dbReference type="NCBI Taxonomy" id="97700"/>
    <lineage>
        <taxon>Eukaryota</taxon>
        <taxon>Viridiplantae</taxon>
        <taxon>Streptophyta</taxon>
        <taxon>Embryophyta</taxon>
        <taxon>Tracheophyta</taxon>
        <taxon>Spermatophyta</taxon>
        <taxon>Magnoliopsida</taxon>
        <taxon>eudicotyledons</taxon>
        <taxon>Gunneridae</taxon>
        <taxon>Pentapetalae</taxon>
        <taxon>rosids</taxon>
        <taxon>fabids</taxon>
        <taxon>Fagales</taxon>
        <taxon>Fagaceae</taxon>
        <taxon>Quercus</taxon>
    </lineage>
</organism>
<dbReference type="Gramene" id="QL06p043368:mrna">
    <property type="protein sequence ID" value="QL06p043368:mrna"/>
    <property type="gene ID" value="QL06p043368"/>
</dbReference>
<evidence type="ECO:0000313" key="3">
    <source>
        <dbReference type="Proteomes" id="UP000594261"/>
    </source>
</evidence>
<keyword evidence="3" id="KW-1185">Reference proteome</keyword>
<dbReference type="Proteomes" id="UP000594261">
    <property type="component" value="Chromosome 6"/>
</dbReference>
<accession>A0A7N2M1J2</accession>
<evidence type="ECO:0000313" key="2">
    <source>
        <dbReference type="EnsemblPlants" id="QL06p043368:mrna"/>
    </source>
</evidence>
<sequence length="557" mass="64732">MIRVLSLCCAAIGQFIRFCIWNGHDQEDAPNWASNHAQLIIKVDKLYYLFPVCSRSKMDSYVNISACIYQIFMECNRMSFIIRNMAGNKLVLDRTKALHGPTDPSLRGNQLPGCGKLGFGQNQGIAWSTDQASGKPTTWMWKTRFWTEPRHCMVLGPKPQGKPTTWMWKTRFWTEPRHCMVHGPKSQGKPTTWMWKARFWTEPRPRTQASGETNYLDVMKTRFWTEPRHCKVLGLKPVGKPTTWMRNQLFKEKLWPVNLEIPPKRTPRKYKRVERRPWGQLRGEVGYCAKLLSKETIPRHLCMPITQAAKEPDLRLTPSTEKREEDPLPYDEMECSLELAPPWPVPPYSESRGDMTPLWRRELLFPNLCLKHDELREESEGFVCEKEQLSLLFMLKDKVVAFNSRSVPRNATDKTSLARLPTSSATLRLKESREGAPRTLGRQKVPRDQKLWKHLLICGPSKFAAQARSAYGPRDRTKALYGPRTQAYGETKRRRRRERDEETKRGTKDRKETAPGRNWCWEDNKKREGKGTKEQKREKQKHLAPASALTPNTPVPY</sequence>